<comment type="caution">
    <text evidence="1">The sequence shown here is derived from an EMBL/GenBank/DDBJ whole genome shotgun (WGS) entry which is preliminary data.</text>
</comment>
<accession>A0AA39Z9M9</accession>
<sequence length="102" mass="11229">MNKDTMNEDIPSLPQSTCVNDRSFTVAEDGGRPHVASSVTYKFMRGDEVWLCLPGQEKDGPYVVNTPKQGTSGNIYSLCDESCNDVKGGQFFQEAELKFVDG</sequence>
<dbReference type="EMBL" id="JAULSY010000096">
    <property type="protein sequence ID" value="KAK0666076.1"/>
    <property type="molecule type" value="Genomic_DNA"/>
</dbReference>
<organism evidence="1 2">
    <name type="scientific">Cercophora samala</name>
    <dbReference type="NCBI Taxonomy" id="330535"/>
    <lineage>
        <taxon>Eukaryota</taxon>
        <taxon>Fungi</taxon>
        <taxon>Dikarya</taxon>
        <taxon>Ascomycota</taxon>
        <taxon>Pezizomycotina</taxon>
        <taxon>Sordariomycetes</taxon>
        <taxon>Sordariomycetidae</taxon>
        <taxon>Sordariales</taxon>
        <taxon>Lasiosphaeriaceae</taxon>
        <taxon>Cercophora</taxon>
    </lineage>
</organism>
<gene>
    <name evidence="1" type="ORF">QBC41DRAFT_326685</name>
</gene>
<dbReference type="Proteomes" id="UP001174997">
    <property type="component" value="Unassembled WGS sequence"/>
</dbReference>
<evidence type="ECO:0000313" key="2">
    <source>
        <dbReference type="Proteomes" id="UP001174997"/>
    </source>
</evidence>
<dbReference type="AlphaFoldDB" id="A0AA39Z9M9"/>
<proteinExistence type="predicted"/>
<evidence type="ECO:0000313" key="1">
    <source>
        <dbReference type="EMBL" id="KAK0666076.1"/>
    </source>
</evidence>
<keyword evidence="2" id="KW-1185">Reference proteome</keyword>
<name>A0AA39Z9M9_9PEZI</name>
<reference evidence="1" key="1">
    <citation type="submission" date="2023-06" db="EMBL/GenBank/DDBJ databases">
        <title>Genome-scale phylogeny and comparative genomics of the fungal order Sordariales.</title>
        <authorList>
            <consortium name="Lawrence Berkeley National Laboratory"/>
            <person name="Hensen N."/>
            <person name="Bonometti L."/>
            <person name="Westerberg I."/>
            <person name="Brannstrom I.O."/>
            <person name="Guillou S."/>
            <person name="Cros-Aarteil S."/>
            <person name="Calhoun S."/>
            <person name="Haridas S."/>
            <person name="Kuo A."/>
            <person name="Mondo S."/>
            <person name="Pangilinan J."/>
            <person name="Riley R."/>
            <person name="Labutti K."/>
            <person name="Andreopoulos B."/>
            <person name="Lipzen A."/>
            <person name="Chen C."/>
            <person name="Yanf M."/>
            <person name="Daum C."/>
            <person name="Ng V."/>
            <person name="Clum A."/>
            <person name="Steindorff A."/>
            <person name="Ohm R."/>
            <person name="Martin F."/>
            <person name="Silar P."/>
            <person name="Natvig D."/>
            <person name="Lalanne C."/>
            <person name="Gautier V."/>
            <person name="Ament-Velasquez S.L."/>
            <person name="Kruys A."/>
            <person name="Hutchinson M.I."/>
            <person name="Powell A.J."/>
            <person name="Barry K."/>
            <person name="Miller A.N."/>
            <person name="Grigoriev I.V."/>
            <person name="Debuchy R."/>
            <person name="Gladieux P."/>
            <person name="Thoren M.H."/>
            <person name="Johannesson H."/>
        </authorList>
    </citation>
    <scope>NUCLEOTIDE SEQUENCE</scope>
    <source>
        <strain evidence="1">CBS 307.81</strain>
    </source>
</reference>
<protein>
    <submittedName>
        <fullName evidence="1">Uncharacterized protein</fullName>
    </submittedName>
</protein>